<dbReference type="InterPro" id="IPR036291">
    <property type="entry name" value="NAD(P)-bd_dom_sf"/>
</dbReference>
<dbReference type="InterPro" id="IPR057326">
    <property type="entry name" value="KR_dom"/>
</dbReference>
<dbReference type="PANTHER" id="PTHR42760">
    <property type="entry name" value="SHORT-CHAIN DEHYDROGENASES/REDUCTASES FAMILY MEMBER"/>
    <property type="match status" value="1"/>
</dbReference>
<dbReference type="GO" id="GO:0016616">
    <property type="term" value="F:oxidoreductase activity, acting on the CH-OH group of donors, NAD or NADP as acceptor"/>
    <property type="evidence" value="ECO:0007669"/>
    <property type="project" value="TreeGrafter"/>
</dbReference>
<sequence>MTGRLLEGRTVVLCGAARARGMGLATARLFHQHGAKLVLLDVDQAELDAATSTFPGRSALGLRIDVTDISSCQHAIAQALDWDLGAGRMDAVINFAGITQKRSFMEIEQADFDLVCSINLKGAFNLSQAVIGPLREQRSGSLVHISSLGAQQGGLYGGAHYCASKAGILGMIRTLAVELGKDNVRVNAIAPGLVITDFSRSGRTDEEKQASAAGWPLQRAGSVEEMAGACLFLASDLSTYVTGATLDVNGGAYLR</sequence>
<evidence type="ECO:0000313" key="4">
    <source>
        <dbReference type="Proteomes" id="UP000194151"/>
    </source>
</evidence>
<proteinExistence type="inferred from homology"/>
<dbReference type="FunFam" id="3.40.50.720:FF:000084">
    <property type="entry name" value="Short-chain dehydrogenase reductase"/>
    <property type="match status" value="1"/>
</dbReference>
<organism evidence="3 4">
    <name type="scientific">Bordetella genomosp. 8</name>
    <dbReference type="NCBI Taxonomy" id="1416806"/>
    <lineage>
        <taxon>Bacteria</taxon>
        <taxon>Pseudomonadati</taxon>
        <taxon>Pseudomonadota</taxon>
        <taxon>Betaproteobacteria</taxon>
        <taxon>Burkholderiales</taxon>
        <taxon>Alcaligenaceae</taxon>
        <taxon>Bordetella</taxon>
    </lineage>
</organism>
<dbReference type="Proteomes" id="UP000194151">
    <property type="component" value="Chromosome"/>
</dbReference>
<protein>
    <recommendedName>
        <fullName evidence="2">Ketoreductase domain-containing protein</fullName>
    </recommendedName>
</protein>
<dbReference type="PRINTS" id="PR00080">
    <property type="entry name" value="SDRFAMILY"/>
</dbReference>
<dbReference type="InterPro" id="IPR002347">
    <property type="entry name" value="SDR_fam"/>
</dbReference>
<dbReference type="GO" id="GO:0030497">
    <property type="term" value="P:fatty acid elongation"/>
    <property type="evidence" value="ECO:0007669"/>
    <property type="project" value="TreeGrafter"/>
</dbReference>
<dbReference type="PROSITE" id="PS00061">
    <property type="entry name" value="ADH_SHORT"/>
    <property type="match status" value="1"/>
</dbReference>
<evidence type="ECO:0000256" key="1">
    <source>
        <dbReference type="ARBA" id="ARBA00006484"/>
    </source>
</evidence>
<dbReference type="Gene3D" id="3.40.50.720">
    <property type="entry name" value="NAD(P)-binding Rossmann-like Domain"/>
    <property type="match status" value="1"/>
</dbReference>
<dbReference type="KEGG" id="bgv:CAL12_05930"/>
<comment type="similarity">
    <text evidence="1">Belongs to the short-chain dehydrogenases/reductases (SDR) family.</text>
</comment>
<keyword evidence="4" id="KW-1185">Reference proteome</keyword>
<feature type="domain" description="Ketoreductase" evidence="2">
    <location>
        <begin position="9"/>
        <end position="201"/>
    </location>
</feature>
<dbReference type="PANTHER" id="PTHR42760:SF135">
    <property type="entry name" value="BLL7886 PROTEIN"/>
    <property type="match status" value="1"/>
</dbReference>
<evidence type="ECO:0000313" key="3">
    <source>
        <dbReference type="EMBL" id="ARP84386.1"/>
    </source>
</evidence>
<evidence type="ECO:0000259" key="2">
    <source>
        <dbReference type="SMART" id="SM00822"/>
    </source>
</evidence>
<dbReference type="SMART" id="SM00822">
    <property type="entry name" value="PKS_KR"/>
    <property type="match status" value="1"/>
</dbReference>
<dbReference type="InterPro" id="IPR020904">
    <property type="entry name" value="Sc_DH/Rdtase_CS"/>
</dbReference>
<accession>A0A1W6YTG0</accession>
<dbReference type="PRINTS" id="PR00081">
    <property type="entry name" value="GDHRDH"/>
</dbReference>
<dbReference type="Pfam" id="PF13561">
    <property type="entry name" value="adh_short_C2"/>
    <property type="match status" value="1"/>
</dbReference>
<dbReference type="SUPFAM" id="SSF51735">
    <property type="entry name" value="NAD(P)-binding Rossmann-fold domains"/>
    <property type="match status" value="1"/>
</dbReference>
<reference evidence="3 4" key="1">
    <citation type="submission" date="2017-05" db="EMBL/GenBank/DDBJ databases">
        <title>Complete and WGS of Bordetella genogroups.</title>
        <authorList>
            <person name="Spilker T."/>
            <person name="LiPuma J."/>
        </authorList>
    </citation>
    <scope>NUCLEOTIDE SEQUENCE [LARGE SCALE GENOMIC DNA]</scope>
    <source>
        <strain evidence="3 4">AU19157</strain>
    </source>
</reference>
<dbReference type="OrthoDB" id="9806974at2"/>
<dbReference type="EMBL" id="CP021108">
    <property type="protein sequence ID" value="ARP84386.1"/>
    <property type="molecule type" value="Genomic_DNA"/>
</dbReference>
<name>A0A1W6YTG0_9BORD</name>
<gene>
    <name evidence="3" type="ORF">CAL12_05930</name>
</gene>
<dbReference type="AlphaFoldDB" id="A0A1W6YTG0"/>
<dbReference type="STRING" id="1416806.CAL12_05930"/>